<dbReference type="Proteomes" id="UP000006420">
    <property type="component" value="Unassembled WGS sequence"/>
</dbReference>
<proteinExistence type="predicted"/>
<reference evidence="1 2" key="1">
    <citation type="submission" date="2011-04" db="EMBL/GenBank/DDBJ databases">
        <title>The Genome Sequence of Dysgonomonas mossii DSM 22836.</title>
        <authorList>
            <consortium name="The Broad Institute Genome Sequencing Platform"/>
            <person name="Earl A."/>
            <person name="Ward D."/>
            <person name="Feldgarden M."/>
            <person name="Gevers D."/>
            <person name="Pudlo N."/>
            <person name="Martens E."/>
            <person name="Allen-Vercoe E."/>
            <person name="Young S.K."/>
            <person name="Zeng Q."/>
            <person name="Gargeya S."/>
            <person name="Fitzgerald M."/>
            <person name="Haas B."/>
            <person name="Abouelleil A."/>
            <person name="Alvarado L."/>
            <person name="Arachchi H.M."/>
            <person name="Berlin A."/>
            <person name="Brown A."/>
            <person name="Chapman S.B."/>
            <person name="Chen Z."/>
            <person name="Dunbar C."/>
            <person name="Freedman E."/>
            <person name="Gearin G."/>
            <person name="Gellesch M."/>
            <person name="Goldberg J."/>
            <person name="Griggs A."/>
            <person name="Gujja S."/>
            <person name="Heiman D."/>
            <person name="Howarth C."/>
            <person name="Larson L."/>
            <person name="Lui A."/>
            <person name="MacDonald P.J.P."/>
            <person name="Mehta T."/>
            <person name="Montmayeur A."/>
            <person name="Murphy C."/>
            <person name="Neiman D."/>
            <person name="Pearson M."/>
            <person name="Priest M."/>
            <person name="Roberts A."/>
            <person name="Saif S."/>
            <person name="Shea T."/>
            <person name="Shenoy N."/>
            <person name="Sisk P."/>
            <person name="Stolte C."/>
            <person name="Sykes S."/>
            <person name="Yandava C."/>
            <person name="Wortman J."/>
            <person name="Nusbaum C."/>
            <person name="Birren B."/>
        </authorList>
    </citation>
    <scope>NUCLEOTIDE SEQUENCE [LARGE SCALE GENOMIC DNA]</scope>
    <source>
        <strain evidence="1 2">DSM 22836</strain>
    </source>
</reference>
<dbReference type="STRING" id="742767.HMPREF9456_01809"/>
<gene>
    <name evidence="1" type="ORF">HMPREF9456_01809</name>
</gene>
<evidence type="ECO:0000313" key="1">
    <source>
        <dbReference type="EMBL" id="EGK03742.1"/>
    </source>
</evidence>
<protein>
    <submittedName>
        <fullName evidence="1">Uncharacterized protein</fullName>
    </submittedName>
</protein>
<dbReference type="EMBL" id="ADLW01000006">
    <property type="protein sequence ID" value="EGK03742.1"/>
    <property type="molecule type" value="Genomic_DNA"/>
</dbReference>
<accession>F8X047</accession>
<name>F8X047_9BACT</name>
<evidence type="ECO:0000313" key="2">
    <source>
        <dbReference type="Proteomes" id="UP000006420"/>
    </source>
</evidence>
<comment type="caution">
    <text evidence="1">The sequence shown here is derived from an EMBL/GenBank/DDBJ whole genome shotgun (WGS) entry which is preliminary data.</text>
</comment>
<organism evidence="1 2">
    <name type="scientific">Dysgonomonas mossii DSM 22836</name>
    <dbReference type="NCBI Taxonomy" id="742767"/>
    <lineage>
        <taxon>Bacteria</taxon>
        <taxon>Pseudomonadati</taxon>
        <taxon>Bacteroidota</taxon>
        <taxon>Bacteroidia</taxon>
        <taxon>Bacteroidales</taxon>
        <taxon>Dysgonomonadaceae</taxon>
        <taxon>Dysgonomonas</taxon>
    </lineage>
</organism>
<keyword evidence="2" id="KW-1185">Reference proteome</keyword>
<dbReference type="HOGENOM" id="CLU_3364672_0_0_10"/>
<dbReference type="AlphaFoldDB" id="F8X047"/>
<sequence>MLKRSVINDKTPNLLSQADNEIKTLVSLKIRVIAG</sequence>